<evidence type="ECO:0000256" key="5">
    <source>
        <dbReference type="ARBA" id="ARBA00023015"/>
    </source>
</evidence>
<dbReference type="InterPro" id="IPR009057">
    <property type="entry name" value="Homeodomain-like_sf"/>
</dbReference>
<evidence type="ECO:0000259" key="9">
    <source>
        <dbReference type="PROSITE" id="PS01124"/>
    </source>
</evidence>
<evidence type="ECO:0000256" key="1">
    <source>
        <dbReference type="ARBA" id="ARBA00004196"/>
    </source>
</evidence>
<gene>
    <name evidence="11" type="ORF">GCM10010912_10580</name>
</gene>
<evidence type="ECO:0000259" key="10">
    <source>
        <dbReference type="PROSITE" id="PS50983"/>
    </source>
</evidence>
<comment type="caution">
    <text evidence="11">The sequence shown here is derived from an EMBL/GenBank/DDBJ whole genome shotgun (WGS) entry which is preliminary data.</text>
</comment>
<dbReference type="SUPFAM" id="SSF46689">
    <property type="entry name" value="Homeodomain-like"/>
    <property type="match status" value="2"/>
</dbReference>
<evidence type="ECO:0000256" key="6">
    <source>
        <dbReference type="ARBA" id="ARBA00023125"/>
    </source>
</evidence>
<dbReference type="Pfam" id="PF12833">
    <property type="entry name" value="HTH_18"/>
    <property type="match status" value="1"/>
</dbReference>
<reference evidence="11" key="1">
    <citation type="journal article" date="2014" name="Int. J. Syst. Evol. Microbiol.">
        <title>Complete genome sequence of Corynebacterium casei LMG S-19264T (=DSM 44701T), isolated from a smear-ripened cheese.</title>
        <authorList>
            <consortium name="US DOE Joint Genome Institute (JGI-PGF)"/>
            <person name="Walter F."/>
            <person name="Albersmeier A."/>
            <person name="Kalinowski J."/>
            <person name="Ruckert C."/>
        </authorList>
    </citation>
    <scope>NUCLEOTIDE SEQUENCE</scope>
    <source>
        <strain evidence="11">CGMCC 1.16134</strain>
    </source>
</reference>
<dbReference type="EMBL" id="BMKR01000004">
    <property type="protein sequence ID" value="GGF67490.1"/>
    <property type="molecule type" value="Genomic_DNA"/>
</dbReference>
<dbReference type="PROSITE" id="PS00041">
    <property type="entry name" value="HTH_ARAC_FAMILY_1"/>
    <property type="match status" value="1"/>
</dbReference>
<dbReference type="PANTHER" id="PTHR30532:SF26">
    <property type="entry name" value="IRON(3+)-HYDROXAMATE-BINDING PROTEIN FHUD"/>
    <property type="match status" value="1"/>
</dbReference>
<evidence type="ECO:0008006" key="13">
    <source>
        <dbReference type="Google" id="ProtNLM"/>
    </source>
</evidence>
<feature type="compositionally biased region" description="Polar residues" evidence="8">
    <location>
        <begin position="362"/>
        <end position="383"/>
    </location>
</feature>
<dbReference type="InterPro" id="IPR051313">
    <property type="entry name" value="Bact_iron-sidero_bind"/>
</dbReference>
<keyword evidence="6" id="KW-0238">DNA-binding</keyword>
<evidence type="ECO:0000256" key="2">
    <source>
        <dbReference type="ARBA" id="ARBA00008814"/>
    </source>
</evidence>
<dbReference type="Proteomes" id="UP000637643">
    <property type="component" value="Unassembled WGS sequence"/>
</dbReference>
<protein>
    <recommendedName>
        <fullName evidence="13">Helix-turn-helix domain-containing protein</fullName>
    </recommendedName>
</protein>
<dbReference type="GO" id="GO:1901678">
    <property type="term" value="P:iron coordination entity transport"/>
    <property type="evidence" value="ECO:0007669"/>
    <property type="project" value="UniProtKB-ARBA"/>
</dbReference>
<sequence>MKLNDHIKLWNHASVKVLDIRSGRLEAGTELPLYQLPASAFVYAYQGHARVKMDDLQVTLRQNQILHGGRGAALQILAEESFEYWLVLYKAVLMLPSSKKLQQQLEREDPFKYQYSFDPPYPVPLLNKLEQMYEDWMTFDPLHSLHARTLFYQFIHELLGQMQRQGIEPVKPDLLVQALRYMQDHYMEPITLDTLAELFDCSVSYLSKLFKSRMNGSPIRVLTGIRMEVAANYLLNRNFPLQELAERVGYPDAHTFSRNFKKHYGLPPAQFKLQFRGDGPVPKSPDFHPKSALAADNSRCYSIISNENYYHLRKLGGLPVKRGTKPASIATAALLLCFTLLISACSTVSNTANNNGTGTNNSLPVSATNQEAGTAKESSNTGNAAAATKTYMDSKGEVTIPKNPERIIDLTGSAIGNLLVLDVKPIAAADGSLKNPFHEGRLDHIINIGAEPNAEAILELDPDLIITFDYIEESQYEQLAQIAPVVRLKYGSGTPQDLLLEFGKITGKEAAAQQWIEEWNAKIAEVKPEITKVVSDQTVSILQPYAKGIYAWGDKGGRGGEILYGDLELKAPDIIQKTLIDGEEFGGDLSIELLPEYAGDYIFTSNWGWDDGDANVVYGSKVWKSLPALKNNQVFFIDEKGSYYNDPISLEAQLKFIVESFLGTGK</sequence>
<keyword evidence="12" id="KW-1185">Reference proteome</keyword>
<dbReference type="SMART" id="SM00342">
    <property type="entry name" value="HTH_ARAC"/>
    <property type="match status" value="1"/>
</dbReference>
<evidence type="ECO:0000313" key="12">
    <source>
        <dbReference type="Proteomes" id="UP000637643"/>
    </source>
</evidence>
<name>A0A917FCZ8_9BACL</name>
<dbReference type="PROSITE" id="PS50983">
    <property type="entry name" value="FE_B12_PBP"/>
    <property type="match status" value="1"/>
</dbReference>
<dbReference type="GO" id="GO:0043565">
    <property type="term" value="F:sequence-specific DNA binding"/>
    <property type="evidence" value="ECO:0007669"/>
    <property type="project" value="InterPro"/>
</dbReference>
<dbReference type="Gene3D" id="3.40.50.1980">
    <property type="entry name" value="Nitrogenase molybdenum iron protein domain"/>
    <property type="match status" value="2"/>
</dbReference>
<feature type="region of interest" description="Disordered" evidence="8">
    <location>
        <begin position="354"/>
        <end position="385"/>
    </location>
</feature>
<dbReference type="InterPro" id="IPR020449">
    <property type="entry name" value="Tscrpt_reg_AraC-type_HTH"/>
</dbReference>
<feature type="domain" description="Fe/B12 periplasmic-binding" evidence="10">
    <location>
        <begin position="406"/>
        <end position="665"/>
    </location>
</feature>
<dbReference type="InterPro" id="IPR002491">
    <property type="entry name" value="ABC_transptr_periplasmic_BD"/>
</dbReference>
<comment type="similarity">
    <text evidence="2">Belongs to the bacterial solute-binding protein 8 family.</text>
</comment>
<dbReference type="RefSeq" id="WP_189022707.1">
    <property type="nucleotide sequence ID" value="NZ_BMKR01000004.1"/>
</dbReference>
<evidence type="ECO:0000256" key="7">
    <source>
        <dbReference type="ARBA" id="ARBA00023163"/>
    </source>
</evidence>
<dbReference type="InterPro" id="IPR018060">
    <property type="entry name" value="HTH_AraC"/>
</dbReference>
<dbReference type="PROSITE" id="PS01124">
    <property type="entry name" value="HTH_ARAC_FAMILY_2"/>
    <property type="match status" value="1"/>
</dbReference>
<keyword evidence="5" id="KW-0805">Transcription regulation</keyword>
<keyword evidence="4" id="KW-0732">Signal</keyword>
<dbReference type="CDD" id="cd01138">
    <property type="entry name" value="FeuA"/>
    <property type="match status" value="1"/>
</dbReference>
<dbReference type="PANTHER" id="PTHR30532">
    <property type="entry name" value="IRON III DICITRATE-BINDING PERIPLASMIC PROTEIN"/>
    <property type="match status" value="1"/>
</dbReference>
<keyword evidence="7" id="KW-0804">Transcription</keyword>
<proteinExistence type="inferred from homology"/>
<dbReference type="AlphaFoldDB" id="A0A917FCZ8"/>
<dbReference type="SUPFAM" id="SSF53807">
    <property type="entry name" value="Helical backbone' metal receptor"/>
    <property type="match status" value="1"/>
</dbReference>
<evidence type="ECO:0000256" key="4">
    <source>
        <dbReference type="ARBA" id="ARBA00022729"/>
    </source>
</evidence>
<dbReference type="Pfam" id="PF01497">
    <property type="entry name" value="Peripla_BP_2"/>
    <property type="match status" value="1"/>
</dbReference>
<comment type="subcellular location">
    <subcellularLocation>
        <location evidence="1">Cell envelope</location>
    </subcellularLocation>
</comment>
<dbReference type="InterPro" id="IPR018062">
    <property type="entry name" value="HTH_AraC-typ_CS"/>
</dbReference>
<evidence type="ECO:0000256" key="3">
    <source>
        <dbReference type="ARBA" id="ARBA00022448"/>
    </source>
</evidence>
<evidence type="ECO:0000313" key="11">
    <source>
        <dbReference type="EMBL" id="GGF67490.1"/>
    </source>
</evidence>
<reference evidence="11" key="2">
    <citation type="submission" date="2020-09" db="EMBL/GenBank/DDBJ databases">
        <authorList>
            <person name="Sun Q."/>
            <person name="Zhou Y."/>
        </authorList>
    </citation>
    <scope>NUCLEOTIDE SEQUENCE</scope>
    <source>
        <strain evidence="11">CGMCC 1.16134</strain>
    </source>
</reference>
<dbReference type="PRINTS" id="PR00032">
    <property type="entry name" value="HTHARAC"/>
</dbReference>
<accession>A0A917FCZ8</accession>
<dbReference type="GO" id="GO:0030288">
    <property type="term" value="C:outer membrane-bounded periplasmic space"/>
    <property type="evidence" value="ECO:0007669"/>
    <property type="project" value="TreeGrafter"/>
</dbReference>
<organism evidence="11 12">
    <name type="scientific">Paenibacillus albidus</name>
    <dbReference type="NCBI Taxonomy" id="2041023"/>
    <lineage>
        <taxon>Bacteria</taxon>
        <taxon>Bacillati</taxon>
        <taxon>Bacillota</taxon>
        <taxon>Bacilli</taxon>
        <taxon>Bacillales</taxon>
        <taxon>Paenibacillaceae</taxon>
        <taxon>Paenibacillus</taxon>
    </lineage>
</organism>
<dbReference type="Gene3D" id="1.10.10.60">
    <property type="entry name" value="Homeodomain-like"/>
    <property type="match status" value="2"/>
</dbReference>
<feature type="domain" description="HTH araC/xylS-type" evidence="9">
    <location>
        <begin position="176"/>
        <end position="274"/>
    </location>
</feature>
<keyword evidence="3" id="KW-0813">Transport</keyword>
<dbReference type="GO" id="GO:0003700">
    <property type="term" value="F:DNA-binding transcription factor activity"/>
    <property type="evidence" value="ECO:0007669"/>
    <property type="project" value="InterPro"/>
</dbReference>
<evidence type="ECO:0000256" key="8">
    <source>
        <dbReference type="SAM" id="MobiDB-lite"/>
    </source>
</evidence>